<accession>A0ABP8U664</accession>
<feature type="region of interest" description="Disordered" evidence="2">
    <location>
        <begin position="1"/>
        <end position="22"/>
    </location>
</feature>
<dbReference type="NCBIfam" id="NF033747">
    <property type="entry name" value="class_E_sortase"/>
    <property type="match status" value="1"/>
</dbReference>
<keyword evidence="3" id="KW-0472">Membrane</keyword>
<name>A0ABP8U664_9ACTN</name>
<reference evidence="5" key="1">
    <citation type="journal article" date="2019" name="Int. J. Syst. Evol. Microbiol.">
        <title>The Global Catalogue of Microorganisms (GCM) 10K type strain sequencing project: providing services to taxonomists for standard genome sequencing and annotation.</title>
        <authorList>
            <consortium name="The Broad Institute Genomics Platform"/>
            <consortium name="The Broad Institute Genome Sequencing Center for Infectious Disease"/>
            <person name="Wu L."/>
            <person name="Ma J."/>
        </authorList>
    </citation>
    <scope>NUCLEOTIDE SEQUENCE [LARGE SCALE GENOMIC DNA]</scope>
    <source>
        <strain evidence="5">JCM 17939</strain>
    </source>
</reference>
<dbReference type="RefSeq" id="WP_345430998.1">
    <property type="nucleotide sequence ID" value="NZ_BAABHK010000003.1"/>
</dbReference>
<evidence type="ECO:0000256" key="1">
    <source>
        <dbReference type="ARBA" id="ARBA00022801"/>
    </source>
</evidence>
<keyword evidence="3" id="KW-1133">Transmembrane helix</keyword>
<evidence type="ECO:0000256" key="3">
    <source>
        <dbReference type="SAM" id="Phobius"/>
    </source>
</evidence>
<evidence type="ECO:0000313" key="4">
    <source>
        <dbReference type="EMBL" id="GAA4624743.1"/>
    </source>
</evidence>
<keyword evidence="1" id="KW-0378">Hydrolase</keyword>
<dbReference type="Proteomes" id="UP001501442">
    <property type="component" value="Unassembled WGS sequence"/>
</dbReference>
<dbReference type="SUPFAM" id="SSF63817">
    <property type="entry name" value="Sortase"/>
    <property type="match status" value="1"/>
</dbReference>
<dbReference type="Gene3D" id="2.40.260.10">
    <property type="entry name" value="Sortase"/>
    <property type="match status" value="1"/>
</dbReference>
<evidence type="ECO:0000256" key="2">
    <source>
        <dbReference type="SAM" id="MobiDB-lite"/>
    </source>
</evidence>
<evidence type="ECO:0008006" key="6">
    <source>
        <dbReference type="Google" id="ProtNLM"/>
    </source>
</evidence>
<keyword evidence="5" id="KW-1185">Reference proteome</keyword>
<dbReference type="InterPro" id="IPR053465">
    <property type="entry name" value="Sortase_Class_E"/>
</dbReference>
<dbReference type="EMBL" id="BAABHK010000003">
    <property type="protein sequence ID" value="GAA4624743.1"/>
    <property type="molecule type" value="Genomic_DNA"/>
</dbReference>
<comment type="caution">
    <text evidence="4">The sequence shown here is derived from an EMBL/GenBank/DDBJ whole genome shotgun (WGS) entry which is preliminary data.</text>
</comment>
<feature type="transmembrane region" description="Helical" evidence="3">
    <location>
        <begin position="35"/>
        <end position="58"/>
    </location>
</feature>
<protein>
    <recommendedName>
        <fullName evidence="6">Class E sortase</fullName>
    </recommendedName>
</protein>
<sequence length="234" mass="26131">MGSGSPNTAVPRRSGKDPGAAPAVRRGAAYVAGEVMLTLGLVVLLFGAHEFLGGWWALDREQHRLDRQLTRAWAADAKPVPGQPVSRLYIPRLRKKWQVVEGVSQDDLARGPGHYPKSDRPGAVGNLAIAGHRLPSVFWNLDRLRPGDLIVVETRSGWFVYRVLRLRVVRPSQVEVVDHDPDHPGGRPTRRLLTLTTCNPKFDNYQRLVVQAELSREQAKKTGWPAELGRFRHP</sequence>
<evidence type="ECO:0000313" key="5">
    <source>
        <dbReference type="Proteomes" id="UP001501442"/>
    </source>
</evidence>
<dbReference type="InterPro" id="IPR023365">
    <property type="entry name" value="Sortase_dom-sf"/>
</dbReference>
<organism evidence="4 5">
    <name type="scientific">Actinoallomurus vinaceus</name>
    <dbReference type="NCBI Taxonomy" id="1080074"/>
    <lineage>
        <taxon>Bacteria</taxon>
        <taxon>Bacillati</taxon>
        <taxon>Actinomycetota</taxon>
        <taxon>Actinomycetes</taxon>
        <taxon>Streptosporangiales</taxon>
        <taxon>Thermomonosporaceae</taxon>
        <taxon>Actinoallomurus</taxon>
    </lineage>
</organism>
<dbReference type="CDD" id="cd05830">
    <property type="entry name" value="Sortase_E"/>
    <property type="match status" value="1"/>
</dbReference>
<dbReference type="NCBIfam" id="TIGR01076">
    <property type="entry name" value="sortase_fam"/>
    <property type="match status" value="1"/>
</dbReference>
<proteinExistence type="predicted"/>
<keyword evidence="3" id="KW-0812">Transmembrane</keyword>
<dbReference type="InterPro" id="IPR042003">
    <property type="entry name" value="Sortase_E"/>
</dbReference>
<gene>
    <name evidence="4" type="ORF">GCM10023196_026160</name>
</gene>
<dbReference type="Pfam" id="PF04203">
    <property type="entry name" value="Sortase"/>
    <property type="match status" value="1"/>
</dbReference>
<dbReference type="InterPro" id="IPR005754">
    <property type="entry name" value="Sortase"/>
</dbReference>